<keyword evidence="8" id="KW-0448">Lipopolysaccharide biosynthesis</keyword>
<name>W4L8Y2_ENTF1</name>
<comment type="subcellular location">
    <subcellularLocation>
        <location evidence="1">Cell membrane</location>
        <topology evidence="1">Multi-pass membrane protein</topology>
    </subcellularLocation>
</comment>
<feature type="transmembrane region" description="Helical" evidence="13">
    <location>
        <begin position="175"/>
        <end position="194"/>
    </location>
</feature>
<dbReference type="PANTHER" id="PTHR30561">
    <property type="entry name" value="SMR FAMILY PROTON-DEPENDENT DRUG EFFLUX TRANSPORTER SUGE"/>
    <property type="match status" value="1"/>
</dbReference>
<keyword evidence="10" id="KW-0443">Lipid metabolism</keyword>
<keyword evidence="7 13" id="KW-0812">Transmembrane</keyword>
<evidence type="ECO:0000259" key="14">
    <source>
        <dbReference type="Pfam" id="PF00892"/>
    </source>
</evidence>
<dbReference type="Gene3D" id="1.10.3730.20">
    <property type="match status" value="2"/>
</dbReference>
<evidence type="ECO:0000256" key="1">
    <source>
        <dbReference type="ARBA" id="ARBA00004651"/>
    </source>
</evidence>
<evidence type="ECO:0000256" key="13">
    <source>
        <dbReference type="SAM" id="Phobius"/>
    </source>
</evidence>
<feature type="transmembrane region" description="Helical" evidence="13">
    <location>
        <begin position="206"/>
        <end position="228"/>
    </location>
</feature>
<dbReference type="PANTHER" id="PTHR30561:SF1">
    <property type="entry name" value="MULTIDRUG TRANSPORTER EMRE"/>
    <property type="match status" value="1"/>
</dbReference>
<feature type="transmembrane region" description="Helical" evidence="13">
    <location>
        <begin position="33"/>
        <end position="52"/>
    </location>
</feature>
<evidence type="ECO:0000256" key="11">
    <source>
        <dbReference type="ARBA" id="ARBA00023136"/>
    </source>
</evidence>
<feature type="transmembrane region" description="Helical" evidence="13">
    <location>
        <begin position="64"/>
        <end position="84"/>
    </location>
</feature>
<proteinExistence type="inferred from homology"/>
<keyword evidence="3" id="KW-1003">Cell membrane</keyword>
<dbReference type="Proteomes" id="UP000019141">
    <property type="component" value="Unassembled WGS sequence"/>
</dbReference>
<feature type="transmembrane region" description="Helical" evidence="13">
    <location>
        <begin position="115"/>
        <end position="135"/>
    </location>
</feature>
<evidence type="ECO:0000256" key="7">
    <source>
        <dbReference type="ARBA" id="ARBA00022692"/>
    </source>
</evidence>
<keyword evidence="6" id="KW-0441">Lipid A biosynthesis</keyword>
<feature type="domain" description="EamA" evidence="14">
    <location>
        <begin position="146"/>
        <end position="277"/>
    </location>
</feature>
<sequence length="280" mass="29638">MTWMVLGLVLIAAFLHALWNLAAKKVSGNLSVLWLGLCLASIVSWPFALSVYQPAQFIPETIGCILATGALHTAYFIALAKAYASGEISLVYPVARGTGVAGTALLASLWLSESITLYGTAGIGAICLGTALIGVDRTGHKHPVSPILYALLVGLTISGYSVVDKLAVGTLHPTVYISSMFSLTTLGMYPYVWWHQVEFKSALRGLKRYIALIGIGSIGTYLIILFAFRFGPASYVVAARESAVVIGALLGRIFLLEPLTPNKVLGIVAIVCGVILVKAA</sequence>
<dbReference type="GO" id="GO:0009103">
    <property type="term" value="P:lipopolysaccharide biosynthetic process"/>
    <property type="evidence" value="ECO:0007669"/>
    <property type="project" value="UniProtKB-KW"/>
</dbReference>
<keyword evidence="4" id="KW-0444">Lipid biosynthesis</keyword>
<evidence type="ECO:0000256" key="10">
    <source>
        <dbReference type="ARBA" id="ARBA00023098"/>
    </source>
</evidence>
<dbReference type="InterPro" id="IPR037185">
    <property type="entry name" value="EmrE-like"/>
</dbReference>
<keyword evidence="16" id="KW-1185">Reference proteome</keyword>
<feature type="domain" description="EamA" evidence="14">
    <location>
        <begin position="6"/>
        <end position="133"/>
    </location>
</feature>
<dbReference type="GO" id="GO:0022857">
    <property type="term" value="F:transmembrane transporter activity"/>
    <property type="evidence" value="ECO:0007669"/>
    <property type="project" value="InterPro"/>
</dbReference>
<dbReference type="AlphaFoldDB" id="W4L8Y2"/>
<dbReference type="Pfam" id="PF00892">
    <property type="entry name" value="EamA"/>
    <property type="match status" value="2"/>
</dbReference>
<keyword evidence="9 13" id="KW-1133">Transmembrane helix</keyword>
<reference evidence="15 16" key="1">
    <citation type="journal article" date="2014" name="Nature">
        <title>An environmental bacterial taxon with a large and distinct metabolic repertoire.</title>
        <authorList>
            <person name="Wilson M.C."/>
            <person name="Mori T."/>
            <person name="Ruckert C."/>
            <person name="Uria A.R."/>
            <person name="Helf M.J."/>
            <person name="Takada K."/>
            <person name="Gernert C."/>
            <person name="Steffens U.A."/>
            <person name="Heycke N."/>
            <person name="Schmitt S."/>
            <person name="Rinke C."/>
            <person name="Helfrich E.J."/>
            <person name="Brachmann A.O."/>
            <person name="Gurgui C."/>
            <person name="Wakimoto T."/>
            <person name="Kracht M."/>
            <person name="Crusemann M."/>
            <person name="Hentschel U."/>
            <person name="Abe I."/>
            <person name="Matsunaga S."/>
            <person name="Kalinowski J."/>
            <person name="Takeyama H."/>
            <person name="Piel J."/>
        </authorList>
    </citation>
    <scope>NUCLEOTIDE SEQUENCE [LARGE SCALE GENOMIC DNA]</scope>
    <source>
        <strain evidence="16">TSY1</strain>
    </source>
</reference>
<comment type="similarity">
    <text evidence="12">Belongs to the drug/metabolite transporter (DMT) superfamily. Small multidrug resistance (SMR) (TC 2.A.7.1) family.</text>
</comment>
<keyword evidence="11 13" id="KW-0472">Membrane</keyword>
<protein>
    <recommendedName>
        <fullName evidence="14">EamA domain-containing protein</fullName>
    </recommendedName>
</protein>
<keyword evidence="5" id="KW-0997">Cell inner membrane</keyword>
<dbReference type="InterPro" id="IPR000390">
    <property type="entry name" value="Small_drug/metabolite_transptr"/>
</dbReference>
<evidence type="ECO:0000256" key="12">
    <source>
        <dbReference type="ARBA" id="ARBA00038032"/>
    </source>
</evidence>
<accession>W4L8Y2</accession>
<feature type="transmembrane region" description="Helical" evidence="13">
    <location>
        <begin position="147"/>
        <end position="163"/>
    </location>
</feature>
<dbReference type="InterPro" id="IPR000620">
    <property type="entry name" value="EamA_dom"/>
</dbReference>
<keyword evidence="2" id="KW-0813">Transport</keyword>
<dbReference type="GO" id="GO:0005886">
    <property type="term" value="C:plasma membrane"/>
    <property type="evidence" value="ECO:0007669"/>
    <property type="project" value="UniProtKB-SubCell"/>
</dbReference>
<dbReference type="HOGENOM" id="CLU_060016_2_0_7"/>
<evidence type="ECO:0000313" key="16">
    <source>
        <dbReference type="Proteomes" id="UP000019141"/>
    </source>
</evidence>
<dbReference type="EMBL" id="AZHW01001081">
    <property type="protein sequence ID" value="ETW94334.1"/>
    <property type="molecule type" value="Genomic_DNA"/>
</dbReference>
<gene>
    <name evidence="15" type="ORF">ETSY1_35330</name>
</gene>
<organism evidence="15 16">
    <name type="scientific">Entotheonella factor</name>
    <dbReference type="NCBI Taxonomy" id="1429438"/>
    <lineage>
        <taxon>Bacteria</taxon>
        <taxon>Pseudomonadati</taxon>
        <taxon>Nitrospinota/Tectimicrobiota group</taxon>
        <taxon>Candidatus Tectimicrobiota</taxon>
        <taxon>Candidatus Entotheonellia</taxon>
        <taxon>Candidatus Entotheonellales</taxon>
        <taxon>Candidatus Entotheonellaceae</taxon>
        <taxon>Candidatus Entotheonella</taxon>
    </lineage>
</organism>
<evidence type="ECO:0000256" key="9">
    <source>
        <dbReference type="ARBA" id="ARBA00022989"/>
    </source>
</evidence>
<evidence type="ECO:0000256" key="5">
    <source>
        <dbReference type="ARBA" id="ARBA00022519"/>
    </source>
</evidence>
<dbReference type="SUPFAM" id="SSF103481">
    <property type="entry name" value="Multidrug resistance efflux transporter EmrE"/>
    <property type="match status" value="2"/>
</dbReference>
<evidence type="ECO:0000256" key="6">
    <source>
        <dbReference type="ARBA" id="ARBA00022556"/>
    </source>
</evidence>
<evidence type="ECO:0000256" key="8">
    <source>
        <dbReference type="ARBA" id="ARBA00022985"/>
    </source>
</evidence>
<evidence type="ECO:0000256" key="3">
    <source>
        <dbReference type="ARBA" id="ARBA00022475"/>
    </source>
</evidence>
<comment type="caution">
    <text evidence="15">The sequence shown here is derived from an EMBL/GenBank/DDBJ whole genome shotgun (WGS) entry which is preliminary data.</text>
</comment>
<evidence type="ECO:0000256" key="4">
    <source>
        <dbReference type="ARBA" id="ARBA00022516"/>
    </source>
</evidence>
<evidence type="ECO:0000256" key="2">
    <source>
        <dbReference type="ARBA" id="ARBA00022448"/>
    </source>
</evidence>
<evidence type="ECO:0000313" key="15">
    <source>
        <dbReference type="EMBL" id="ETW94334.1"/>
    </source>
</evidence>
<dbReference type="GO" id="GO:0009245">
    <property type="term" value="P:lipid A biosynthetic process"/>
    <property type="evidence" value="ECO:0007669"/>
    <property type="project" value="UniProtKB-KW"/>
</dbReference>
<feature type="transmembrane region" description="Helical" evidence="13">
    <location>
        <begin position="262"/>
        <end position="279"/>
    </location>
</feature>